<dbReference type="PANTHER" id="PTHR11439">
    <property type="entry name" value="GAG-POL-RELATED RETROTRANSPOSON"/>
    <property type="match status" value="1"/>
</dbReference>
<evidence type="ECO:0000313" key="3">
    <source>
        <dbReference type="RefSeq" id="XP_022155144.1"/>
    </source>
</evidence>
<accession>A0A6J1DPD5</accession>
<organism evidence="2 3">
    <name type="scientific">Momordica charantia</name>
    <name type="common">Bitter gourd</name>
    <name type="synonym">Balsam pear</name>
    <dbReference type="NCBI Taxonomy" id="3673"/>
    <lineage>
        <taxon>Eukaryota</taxon>
        <taxon>Viridiplantae</taxon>
        <taxon>Streptophyta</taxon>
        <taxon>Embryophyta</taxon>
        <taxon>Tracheophyta</taxon>
        <taxon>Spermatophyta</taxon>
        <taxon>Magnoliopsida</taxon>
        <taxon>eudicotyledons</taxon>
        <taxon>Gunneridae</taxon>
        <taxon>Pentapetalae</taxon>
        <taxon>rosids</taxon>
        <taxon>fabids</taxon>
        <taxon>Cucurbitales</taxon>
        <taxon>Cucurbitaceae</taxon>
        <taxon>Momordiceae</taxon>
        <taxon>Momordica</taxon>
    </lineage>
</organism>
<dbReference type="GeneID" id="111022285"/>
<dbReference type="PANTHER" id="PTHR11439:SF463">
    <property type="entry name" value="REVERSE TRANSCRIPTASE TY1_COPIA-TYPE DOMAIN-CONTAINING PROTEIN"/>
    <property type="match status" value="1"/>
</dbReference>
<gene>
    <name evidence="3" type="primary">LOC111022285</name>
</gene>
<keyword evidence="2" id="KW-1185">Reference proteome</keyword>
<dbReference type="Proteomes" id="UP000504603">
    <property type="component" value="Unplaced"/>
</dbReference>
<dbReference type="RefSeq" id="XP_022155144.1">
    <property type="nucleotide sequence ID" value="XM_022299452.1"/>
</dbReference>
<proteinExistence type="predicted"/>
<dbReference type="CDD" id="cd09272">
    <property type="entry name" value="RNase_HI_RT_Ty1"/>
    <property type="match status" value="1"/>
</dbReference>
<sequence length="173" mass="19292">MDKLVKQLNLEFALKDLRELHYFLGIEVHQTHTGIMLSQEKHAKETLTKTKILEASQHSTPMATSTSATPSDNDLVDATEYRSIVGSFQYLTLTRPDITFAIMVSLSINIYSSPNLYAFCDADWGGCLDTRRSMTGFCIFLGLNCISRASKKQPTVVKSSLEAEYRAMAITIA</sequence>
<reference evidence="3" key="1">
    <citation type="submission" date="2025-08" db="UniProtKB">
        <authorList>
            <consortium name="RefSeq"/>
        </authorList>
    </citation>
    <scope>IDENTIFICATION</scope>
    <source>
        <strain evidence="3">OHB3-1</strain>
    </source>
</reference>
<protein>
    <submittedName>
        <fullName evidence="3">Uncharacterized protein LOC111022285</fullName>
    </submittedName>
</protein>
<dbReference type="Pfam" id="PF07727">
    <property type="entry name" value="RVT_2"/>
    <property type="match status" value="1"/>
</dbReference>
<dbReference type="InterPro" id="IPR043502">
    <property type="entry name" value="DNA/RNA_pol_sf"/>
</dbReference>
<dbReference type="InterPro" id="IPR013103">
    <property type="entry name" value="RVT_2"/>
</dbReference>
<feature type="domain" description="Reverse transcriptase Ty1/copia-type" evidence="1">
    <location>
        <begin position="4"/>
        <end position="63"/>
    </location>
</feature>
<dbReference type="AlphaFoldDB" id="A0A6J1DPD5"/>
<evidence type="ECO:0000313" key="2">
    <source>
        <dbReference type="Proteomes" id="UP000504603"/>
    </source>
</evidence>
<evidence type="ECO:0000259" key="1">
    <source>
        <dbReference type="Pfam" id="PF07727"/>
    </source>
</evidence>
<dbReference type="SUPFAM" id="SSF56672">
    <property type="entry name" value="DNA/RNA polymerases"/>
    <property type="match status" value="1"/>
</dbReference>
<dbReference type="KEGG" id="mcha:111022285"/>
<name>A0A6J1DPD5_MOMCH</name>
<dbReference type="OrthoDB" id="414945at2759"/>